<evidence type="ECO:0000313" key="3">
    <source>
        <dbReference type="Proteomes" id="UP000078224"/>
    </source>
</evidence>
<comment type="caution">
    <text evidence="2">The sequence shown here is derived from an EMBL/GenBank/DDBJ whole genome shotgun (WGS) entry which is preliminary data.</text>
</comment>
<keyword evidence="3" id="KW-1185">Reference proteome</keyword>
<feature type="signal peptide" evidence="1">
    <location>
        <begin position="1"/>
        <end position="18"/>
    </location>
</feature>
<organism evidence="2 3">
    <name type="scientific">Providencia heimbachae ATCC 35613</name>
    <dbReference type="NCBI Taxonomy" id="1354272"/>
    <lineage>
        <taxon>Bacteria</taxon>
        <taxon>Pseudomonadati</taxon>
        <taxon>Pseudomonadota</taxon>
        <taxon>Gammaproteobacteria</taxon>
        <taxon>Enterobacterales</taxon>
        <taxon>Morganellaceae</taxon>
        <taxon>Providencia</taxon>
    </lineage>
</organism>
<reference evidence="2 3" key="1">
    <citation type="submission" date="2016-04" db="EMBL/GenBank/DDBJ databases">
        <title>ATOL: Assembling a taxonomically balanced genome-scale reconstruction of the evolutionary history of the Enterobacteriaceae.</title>
        <authorList>
            <person name="Plunkett G.III."/>
            <person name="Neeno-Eckwall E.C."/>
            <person name="Glasner J.D."/>
            <person name="Perna N.T."/>
        </authorList>
    </citation>
    <scope>NUCLEOTIDE SEQUENCE [LARGE SCALE GENOMIC DNA]</scope>
    <source>
        <strain evidence="2 3">ATCC 35613</strain>
    </source>
</reference>
<evidence type="ECO:0008006" key="4">
    <source>
        <dbReference type="Google" id="ProtNLM"/>
    </source>
</evidence>
<gene>
    <name evidence="2" type="ORF">M998_0812</name>
</gene>
<dbReference type="AlphaFoldDB" id="A0A1B7K073"/>
<dbReference type="RefSeq" id="WP_068442538.1">
    <property type="nucleotide sequence ID" value="NZ_LXEW01000015.1"/>
</dbReference>
<dbReference type="EMBL" id="LXEW01000015">
    <property type="protein sequence ID" value="OAT53563.1"/>
    <property type="molecule type" value="Genomic_DNA"/>
</dbReference>
<dbReference type="Proteomes" id="UP000078224">
    <property type="component" value="Unassembled WGS sequence"/>
</dbReference>
<name>A0A1B7K073_9GAMM</name>
<accession>A0A1B7K073</accession>
<feature type="chain" id="PRO_5008595743" description="Lipoprotein" evidence="1">
    <location>
        <begin position="19"/>
        <end position="312"/>
    </location>
</feature>
<protein>
    <recommendedName>
        <fullName evidence="4">Lipoprotein</fullName>
    </recommendedName>
</protein>
<dbReference type="OrthoDB" id="6629220at2"/>
<evidence type="ECO:0000256" key="1">
    <source>
        <dbReference type="SAM" id="SignalP"/>
    </source>
</evidence>
<keyword evidence="1" id="KW-0732">Signal</keyword>
<dbReference type="PROSITE" id="PS51257">
    <property type="entry name" value="PROKAR_LIPOPROTEIN"/>
    <property type="match status" value="1"/>
</dbReference>
<sequence length="312" mass="35462">MKKGLVVLFALLITGCTAVLSNVHDLTMGKYKYDNKHSDAWNISTAAKKEAFKDVKAEYIAKNISGNPEWKWKDLSDKEHNLSLVDFSSVMPSYNVGWSSQDFEIDGLFVWVPNELAANPEDARELVVVTMENAIRKAYGNANNRYKDRNNKDGYGGDTGIIQAAMSGAYNQTTRLADIYFDQHDKNIVCAIPDRKKQEKRECSSIYISQGFPRGEYTTPSFLPLNSTGKSYLFTPRNDDRVLPSSIDIYPVEMPARTIASDVVLQRKKMIIAQKLSENLPPWFIFYFKPMYKYGLPAMVVKEGKTYFFTTE</sequence>
<dbReference type="PATRIC" id="fig|1354272.4.peg.837"/>
<evidence type="ECO:0000313" key="2">
    <source>
        <dbReference type="EMBL" id="OAT53563.1"/>
    </source>
</evidence>
<proteinExistence type="predicted"/>